<keyword evidence="1" id="KW-0812">Transmembrane</keyword>
<keyword evidence="1" id="KW-0472">Membrane</keyword>
<name>A0A0M6Y3J1_9HYPH</name>
<feature type="transmembrane region" description="Helical" evidence="1">
    <location>
        <begin position="101"/>
        <end position="121"/>
    </location>
</feature>
<dbReference type="EMBL" id="CXST01000002">
    <property type="protein sequence ID" value="CTQ44665.1"/>
    <property type="molecule type" value="Genomic_DNA"/>
</dbReference>
<keyword evidence="3" id="KW-1185">Reference proteome</keyword>
<evidence type="ECO:0000313" key="2">
    <source>
        <dbReference type="EMBL" id="CTQ44665.1"/>
    </source>
</evidence>
<protein>
    <submittedName>
        <fullName evidence="2">Putative membrane protein</fullName>
    </submittedName>
</protein>
<feature type="transmembrane region" description="Helical" evidence="1">
    <location>
        <begin position="71"/>
        <end position="89"/>
    </location>
</feature>
<dbReference type="STRING" id="187304.B0E33_07720"/>
<gene>
    <name evidence="2" type="ORF">LAL4801_03110</name>
</gene>
<proteinExistence type="predicted"/>
<accession>A0A0M6Y3J1</accession>
<evidence type="ECO:0000256" key="1">
    <source>
        <dbReference type="SAM" id="Phobius"/>
    </source>
</evidence>
<evidence type="ECO:0000313" key="3">
    <source>
        <dbReference type="Proteomes" id="UP000048926"/>
    </source>
</evidence>
<sequence>MTTPPQSANTAPGPIWALLSPIGRMGREPYWLCFLVSWIIFGIALRIWWLSSAETPTPESMISGDYIGTNPLFPVLFFVLQWVELALVVKRLQDIGQSGFLALLIFVPILNVIMLIFLGVVPSQGQPNRHGPMPNSYWRKR</sequence>
<dbReference type="KEGG" id="lagg:B0E33_07720"/>
<reference evidence="3" key="1">
    <citation type="submission" date="2015-07" db="EMBL/GenBank/DDBJ databases">
        <authorList>
            <person name="Rodrigo-Torres Lidia"/>
            <person name="Arahal R.David."/>
        </authorList>
    </citation>
    <scope>NUCLEOTIDE SEQUENCE [LARGE SCALE GENOMIC DNA]</scope>
    <source>
        <strain evidence="3">CECT 4801</strain>
    </source>
</reference>
<dbReference type="Proteomes" id="UP000048926">
    <property type="component" value="Unassembled WGS sequence"/>
</dbReference>
<dbReference type="AlphaFoldDB" id="A0A0M6Y3J1"/>
<feature type="transmembrane region" description="Helical" evidence="1">
    <location>
        <begin position="30"/>
        <end position="51"/>
    </location>
</feature>
<keyword evidence="1" id="KW-1133">Transmembrane helix</keyword>
<dbReference type="InterPro" id="IPR008523">
    <property type="entry name" value="DUF805"/>
</dbReference>
<dbReference type="GO" id="GO:0005886">
    <property type="term" value="C:plasma membrane"/>
    <property type="evidence" value="ECO:0007669"/>
    <property type="project" value="TreeGrafter"/>
</dbReference>
<organism evidence="2 3">
    <name type="scientific">Roseibium aggregatum</name>
    <dbReference type="NCBI Taxonomy" id="187304"/>
    <lineage>
        <taxon>Bacteria</taxon>
        <taxon>Pseudomonadati</taxon>
        <taxon>Pseudomonadota</taxon>
        <taxon>Alphaproteobacteria</taxon>
        <taxon>Hyphomicrobiales</taxon>
        <taxon>Stappiaceae</taxon>
        <taxon>Roseibium</taxon>
    </lineage>
</organism>
<dbReference type="PANTHER" id="PTHR34980">
    <property type="entry name" value="INNER MEMBRANE PROTEIN-RELATED-RELATED"/>
    <property type="match status" value="1"/>
</dbReference>
<dbReference type="RefSeq" id="WP_031268909.1">
    <property type="nucleotide sequence ID" value="NZ_CP045617.1"/>
</dbReference>
<dbReference type="Pfam" id="PF05656">
    <property type="entry name" value="DUF805"/>
    <property type="match status" value="1"/>
</dbReference>